<keyword evidence="3 5" id="KW-1133">Transmembrane helix</keyword>
<dbReference type="Proteomes" id="UP000606463">
    <property type="component" value="Unassembled WGS sequence"/>
</dbReference>
<feature type="transmembrane region" description="Helical" evidence="5">
    <location>
        <begin position="110"/>
        <end position="130"/>
    </location>
</feature>
<name>A0A9D1CES1_AQUAO</name>
<sequence length="133" mass="14615">MVNRFIIALLGFYLGYATFFSFAVAPVLFSVLPKSVAGEVVAQIFPLYFGAGISILGVSSILVLREGLKKIALLLLVSTVICTIQELYIIPLAEELKATNYEAFKTLHGVSMFLNLTAMLLVWVSLGWLLKIK</sequence>
<evidence type="ECO:0000256" key="3">
    <source>
        <dbReference type="ARBA" id="ARBA00022989"/>
    </source>
</evidence>
<feature type="domain" description="TMEM205-like" evidence="6">
    <location>
        <begin position="9"/>
        <end position="101"/>
    </location>
</feature>
<keyword evidence="2 5" id="KW-0812">Transmembrane</keyword>
<reference evidence="7" key="1">
    <citation type="journal article" date="2020" name="ISME J.">
        <title>Gammaproteobacteria mediating utilization of methyl-, sulfur- and petroleum organic compounds in deep ocean hydrothermal plumes.</title>
        <authorList>
            <person name="Zhou Z."/>
            <person name="Liu Y."/>
            <person name="Pan J."/>
            <person name="Cron B.R."/>
            <person name="Toner B.M."/>
            <person name="Anantharaman K."/>
            <person name="Breier J.A."/>
            <person name="Dick G.J."/>
            <person name="Li M."/>
        </authorList>
    </citation>
    <scope>NUCLEOTIDE SEQUENCE</scope>
    <source>
        <strain evidence="7">SZUA-1501</strain>
    </source>
</reference>
<evidence type="ECO:0000313" key="8">
    <source>
        <dbReference type="Proteomes" id="UP000606463"/>
    </source>
</evidence>
<dbReference type="GO" id="GO:0016020">
    <property type="term" value="C:membrane"/>
    <property type="evidence" value="ECO:0007669"/>
    <property type="project" value="UniProtKB-SubCell"/>
</dbReference>
<evidence type="ECO:0000256" key="5">
    <source>
        <dbReference type="SAM" id="Phobius"/>
    </source>
</evidence>
<evidence type="ECO:0000259" key="6">
    <source>
        <dbReference type="Pfam" id="PF13664"/>
    </source>
</evidence>
<keyword evidence="4 5" id="KW-0472">Membrane</keyword>
<comment type="caution">
    <text evidence="7">The sequence shown here is derived from an EMBL/GenBank/DDBJ whole genome shotgun (WGS) entry which is preliminary data.</text>
</comment>
<feature type="transmembrane region" description="Helical" evidence="5">
    <location>
        <begin position="71"/>
        <end position="90"/>
    </location>
</feature>
<dbReference type="Pfam" id="PF13664">
    <property type="entry name" value="DUF4149"/>
    <property type="match status" value="1"/>
</dbReference>
<feature type="transmembrane region" description="Helical" evidence="5">
    <location>
        <begin position="44"/>
        <end position="64"/>
    </location>
</feature>
<evidence type="ECO:0000313" key="7">
    <source>
        <dbReference type="EMBL" id="HIP98170.1"/>
    </source>
</evidence>
<organism evidence="7 8">
    <name type="scientific">Aquifex aeolicus</name>
    <dbReference type="NCBI Taxonomy" id="63363"/>
    <lineage>
        <taxon>Bacteria</taxon>
        <taxon>Pseudomonadati</taxon>
        <taxon>Aquificota</taxon>
        <taxon>Aquificia</taxon>
        <taxon>Aquificales</taxon>
        <taxon>Aquificaceae</taxon>
        <taxon>Aquifex</taxon>
    </lineage>
</organism>
<comment type="subcellular location">
    <subcellularLocation>
        <location evidence="1">Membrane</location>
    </subcellularLocation>
</comment>
<dbReference type="AlphaFoldDB" id="A0A9D1CES1"/>
<evidence type="ECO:0000256" key="4">
    <source>
        <dbReference type="ARBA" id="ARBA00023136"/>
    </source>
</evidence>
<protein>
    <submittedName>
        <fullName evidence="7">DUF4149 domain-containing protein</fullName>
    </submittedName>
</protein>
<proteinExistence type="predicted"/>
<evidence type="ECO:0000256" key="1">
    <source>
        <dbReference type="ARBA" id="ARBA00004370"/>
    </source>
</evidence>
<evidence type="ECO:0000256" key="2">
    <source>
        <dbReference type="ARBA" id="ARBA00022692"/>
    </source>
</evidence>
<dbReference type="EMBL" id="DQVE01000022">
    <property type="protein sequence ID" value="HIP98170.1"/>
    <property type="molecule type" value="Genomic_DNA"/>
</dbReference>
<feature type="transmembrane region" description="Helical" evidence="5">
    <location>
        <begin position="7"/>
        <end position="32"/>
    </location>
</feature>
<accession>A0A9D1CES1</accession>
<gene>
    <name evidence="7" type="ORF">EYH37_02230</name>
</gene>
<dbReference type="InterPro" id="IPR025423">
    <property type="entry name" value="TMEM205-like"/>
</dbReference>